<keyword evidence="2" id="KW-1185">Reference proteome</keyword>
<organism evidence="1 2">
    <name type="scientific">Diphasiastrum complanatum</name>
    <name type="common">Issler's clubmoss</name>
    <name type="synonym">Lycopodium complanatum</name>
    <dbReference type="NCBI Taxonomy" id="34168"/>
    <lineage>
        <taxon>Eukaryota</taxon>
        <taxon>Viridiplantae</taxon>
        <taxon>Streptophyta</taxon>
        <taxon>Embryophyta</taxon>
        <taxon>Tracheophyta</taxon>
        <taxon>Lycopodiopsida</taxon>
        <taxon>Lycopodiales</taxon>
        <taxon>Lycopodiaceae</taxon>
        <taxon>Lycopodioideae</taxon>
        <taxon>Diphasiastrum</taxon>
    </lineage>
</organism>
<dbReference type="EMBL" id="CM055109">
    <property type="protein sequence ID" value="KAJ7522648.1"/>
    <property type="molecule type" value="Genomic_DNA"/>
</dbReference>
<gene>
    <name evidence="1" type="ORF">O6H91_18G021000</name>
</gene>
<sequence length="176" mass="19718">MPTGFGGSDSDLPFLDRKTVLRATMIIVGFLLVVLLCIVCWDSIVRWFLRGVFPNADAQMQLQEMHGQEQKAADLETAVVSMIPVIQYDKKAFHGLCSECIICLSDFQDGEMVRILSICGHLFHMQCVDVWFKHHTSCPVCRHNIVQGAAISTSTCDEEIPEHLPYQASASVSFWP</sequence>
<accession>A0ACC2AYR3</accession>
<evidence type="ECO:0000313" key="2">
    <source>
        <dbReference type="Proteomes" id="UP001162992"/>
    </source>
</evidence>
<comment type="caution">
    <text evidence="1">The sequence shown here is derived from an EMBL/GenBank/DDBJ whole genome shotgun (WGS) entry which is preliminary data.</text>
</comment>
<protein>
    <submittedName>
        <fullName evidence="1">Uncharacterized protein</fullName>
    </submittedName>
</protein>
<dbReference type="Proteomes" id="UP001162992">
    <property type="component" value="Chromosome 18"/>
</dbReference>
<evidence type="ECO:0000313" key="1">
    <source>
        <dbReference type="EMBL" id="KAJ7522648.1"/>
    </source>
</evidence>
<name>A0ACC2AYR3_DIPCM</name>
<proteinExistence type="predicted"/>
<reference evidence="2" key="1">
    <citation type="journal article" date="2024" name="Proc. Natl. Acad. Sci. U.S.A.">
        <title>Extraordinary preservation of gene collinearity over three hundred million years revealed in homosporous lycophytes.</title>
        <authorList>
            <person name="Li C."/>
            <person name="Wickell D."/>
            <person name="Kuo L.Y."/>
            <person name="Chen X."/>
            <person name="Nie B."/>
            <person name="Liao X."/>
            <person name="Peng D."/>
            <person name="Ji J."/>
            <person name="Jenkins J."/>
            <person name="Williams M."/>
            <person name="Shu S."/>
            <person name="Plott C."/>
            <person name="Barry K."/>
            <person name="Rajasekar S."/>
            <person name="Grimwood J."/>
            <person name="Han X."/>
            <person name="Sun S."/>
            <person name="Hou Z."/>
            <person name="He W."/>
            <person name="Dai G."/>
            <person name="Sun C."/>
            <person name="Schmutz J."/>
            <person name="Leebens-Mack J.H."/>
            <person name="Li F.W."/>
            <person name="Wang L."/>
        </authorList>
    </citation>
    <scope>NUCLEOTIDE SEQUENCE [LARGE SCALE GENOMIC DNA]</scope>
    <source>
        <strain evidence="2">cv. PW_Plant_1</strain>
    </source>
</reference>